<dbReference type="PANTHER" id="PTHR31669:SF21">
    <property type="entry name" value="PROTEIN FAR-RED IMPAIRED RESPONSE 1"/>
    <property type="match status" value="1"/>
</dbReference>
<sequence>MSAPLPSSLASFSVATRGVVTDLHSVKPNLLNKTQSEQLPCQGNDEVEKRQDSICCSSFHLCDEIIHGWAIKYPAHTFSKHQTVPMYITSLMYFLPFAVSILSEPMPATLTSAPVGICTLPATFVLTSANYLILTDNARPVMQGVPLEIMDKTMKRYKLALYNNSMEAEEGKMRALNRLLFALSFKRSSCLFNSQAQPQKLKHLVQLLLLQVLVKGMVSMGVEIDLNLPEEDVDGVSQDNTNIFKSASFINEDTDFSEMEFHSDNKAYEFYSEYAKQKGFAASKVSCRRSKTSGEWIDTKFACTRYGKKRKSDAINPRPCLKIDCKASLEVKRRYDGKWFVCNFVREHNHDLYPEHIHYFPSNRRINSADKYNINALHSVGVKPSKIFAAMAKQYGGYEKIGFLEKDIRNHLDKERRLALESGDAKAMLELFTRMQEENPNFFYAMDLDEEQRLVNVFWVDAKGREDYKIFGDAISFDTTYITNKYKMPFAPFIGVNNHSQSTLLGCALLADETTCTFVWLMKTWIRAMGGKAPSAILTDQDQAMKAAIAEKDPQKLGEVLRKHGNFMGVFNNCIYNSWTAEDFKQKWQNMVEVFELDNNEWIKSLFEDRKFWVPTYMRDAFFAGMSTTQRYESINSFFDKYVNKKTTLKEFVEKYKVALQDREEAATHADFKTLHKEPTLKSPSPFEKQMSVIYTHEIFRKFQLQVLGVSACYPIKEKEKSMKNTFKVQDFEKKQDFVVVFDGRKCEVCCVCRLFEYRGFLRRHAIAVLQSSGVFRIPSHYILKRWTKDARNGYTSRHMSKEVDPKKQHFNDLFRKANKLIEEGVDKENVNSNVLCDINVLDPRVSNTKGAPKRVKNQNSNGKKYNKKPKKAQANLGLSNDGIESSLPRQVHI</sequence>
<dbReference type="InterPro" id="IPR018289">
    <property type="entry name" value="MULE_transposase_dom"/>
</dbReference>
<dbReference type="InterPro" id="IPR031052">
    <property type="entry name" value="FHY3/FAR1"/>
</dbReference>
<dbReference type="AlphaFoldDB" id="A0A4Y1RAP7"/>
<feature type="domain" description="Zinc finger PMZ-type" evidence="3">
    <location>
        <begin position="749"/>
        <end position="776"/>
    </location>
</feature>
<dbReference type="GO" id="GO:0008270">
    <property type="term" value="F:zinc ion binding"/>
    <property type="evidence" value="ECO:0007669"/>
    <property type="project" value="UniProtKB-UniRule"/>
</dbReference>
<keyword evidence="1" id="KW-0479">Metal-binding</keyword>
<keyword evidence="1" id="KW-0539">Nucleus</keyword>
<dbReference type="Pfam" id="PF10551">
    <property type="entry name" value="MULE"/>
    <property type="match status" value="1"/>
</dbReference>
<dbReference type="GO" id="GO:0006355">
    <property type="term" value="P:regulation of DNA-templated transcription"/>
    <property type="evidence" value="ECO:0007669"/>
    <property type="project" value="UniProtKB-UniRule"/>
</dbReference>
<dbReference type="InterPro" id="IPR006564">
    <property type="entry name" value="Znf_PMZ"/>
</dbReference>
<comment type="subcellular location">
    <subcellularLocation>
        <location evidence="1">Nucleus</location>
    </subcellularLocation>
</comment>
<comment type="similarity">
    <text evidence="1">Belongs to the FHY3/FAR1 family.</text>
</comment>
<evidence type="ECO:0000256" key="2">
    <source>
        <dbReference type="SAM" id="MobiDB-lite"/>
    </source>
</evidence>
<organism evidence="4">
    <name type="scientific">Prunus dulcis</name>
    <name type="common">Almond</name>
    <name type="synonym">Amygdalus dulcis</name>
    <dbReference type="NCBI Taxonomy" id="3755"/>
    <lineage>
        <taxon>Eukaryota</taxon>
        <taxon>Viridiplantae</taxon>
        <taxon>Streptophyta</taxon>
        <taxon>Embryophyta</taxon>
        <taxon>Tracheophyta</taxon>
        <taxon>Spermatophyta</taxon>
        <taxon>Magnoliopsida</taxon>
        <taxon>eudicotyledons</taxon>
        <taxon>Gunneridae</taxon>
        <taxon>Pentapetalae</taxon>
        <taxon>rosids</taxon>
        <taxon>fabids</taxon>
        <taxon>Rosales</taxon>
        <taxon>Rosaceae</taxon>
        <taxon>Amygdaloideae</taxon>
        <taxon>Amygdaleae</taxon>
        <taxon>Prunus</taxon>
    </lineage>
</organism>
<comment type="function">
    <text evidence="1">Putative transcription activator involved in regulating light control of development.</text>
</comment>
<accession>A0A4Y1RAP7</accession>
<dbReference type="Pfam" id="PF03101">
    <property type="entry name" value="FAR1"/>
    <property type="match status" value="1"/>
</dbReference>
<evidence type="ECO:0000259" key="3">
    <source>
        <dbReference type="SMART" id="SM00575"/>
    </source>
</evidence>
<proteinExistence type="inferred from homology"/>
<dbReference type="PANTHER" id="PTHR31669">
    <property type="entry name" value="PROTEIN FAR1-RELATED SEQUENCE 10-RELATED"/>
    <property type="match status" value="1"/>
</dbReference>
<dbReference type="EMBL" id="AP019300">
    <property type="protein sequence ID" value="BBH01222.1"/>
    <property type="molecule type" value="Genomic_DNA"/>
</dbReference>
<reference evidence="4" key="1">
    <citation type="journal article" date="2019" name="Science">
        <title>Mutation of a bHLH transcription factor allowed almond domestication.</title>
        <authorList>
            <person name="Sanchez-Perez R."/>
            <person name="Pavan S."/>
            <person name="Mazzeo R."/>
            <person name="Moldovan C."/>
            <person name="Aiese Cigliano R."/>
            <person name="Del Cueto J."/>
            <person name="Ricciardi F."/>
            <person name="Lotti C."/>
            <person name="Ricciardi L."/>
            <person name="Dicenta F."/>
            <person name="Lopez-Marques R.L."/>
            <person name="Lindberg Moller B."/>
        </authorList>
    </citation>
    <scope>NUCLEOTIDE SEQUENCE</scope>
</reference>
<dbReference type="InterPro" id="IPR004330">
    <property type="entry name" value="FAR1_DNA_bnd_dom"/>
</dbReference>
<evidence type="ECO:0000313" key="4">
    <source>
        <dbReference type="EMBL" id="BBH01222.1"/>
    </source>
</evidence>
<dbReference type="GO" id="GO:0005634">
    <property type="term" value="C:nucleus"/>
    <property type="evidence" value="ECO:0007669"/>
    <property type="project" value="UniProtKB-SubCell"/>
</dbReference>
<keyword evidence="1" id="KW-0863">Zinc-finger</keyword>
<gene>
    <name evidence="4" type="ORF">Prudu_011424</name>
</gene>
<protein>
    <recommendedName>
        <fullName evidence="1">Protein FAR1-RELATED SEQUENCE</fullName>
    </recommendedName>
</protein>
<name>A0A4Y1RAP7_PRUDU</name>
<dbReference type="SMART" id="SM00575">
    <property type="entry name" value="ZnF_PMZ"/>
    <property type="match status" value="1"/>
</dbReference>
<keyword evidence="1" id="KW-0862">Zinc</keyword>
<evidence type="ECO:0000256" key="1">
    <source>
        <dbReference type="RuleBase" id="RU367018"/>
    </source>
</evidence>
<feature type="region of interest" description="Disordered" evidence="2">
    <location>
        <begin position="848"/>
        <end position="894"/>
    </location>
</feature>